<dbReference type="Pfam" id="PF04773">
    <property type="entry name" value="FecR"/>
    <property type="match status" value="1"/>
</dbReference>
<dbReference type="PANTHER" id="PTHR30273">
    <property type="entry name" value="PERIPLASMIC SIGNAL SENSOR AND SIGMA FACTOR ACTIVATOR FECR-RELATED"/>
    <property type="match status" value="1"/>
</dbReference>
<dbReference type="Proteomes" id="UP000244162">
    <property type="component" value="Unassembled WGS sequence"/>
</dbReference>
<dbReference type="InterPro" id="IPR006860">
    <property type="entry name" value="FecR"/>
</dbReference>
<comment type="caution">
    <text evidence="2">The sequence shown here is derived from an EMBL/GenBank/DDBJ whole genome shotgun (WGS) entry which is preliminary data.</text>
</comment>
<proteinExistence type="predicted"/>
<reference evidence="2 3" key="1">
    <citation type="submission" date="2017-09" db="EMBL/GenBank/DDBJ databases">
        <title>Sphingomonas panjinensis sp.nov., isolated from oil-contaminated soil.</title>
        <authorList>
            <person name="Wang L."/>
            <person name="Chen L."/>
        </authorList>
    </citation>
    <scope>NUCLEOTIDE SEQUENCE [LARGE SCALE GENOMIC DNA]</scope>
    <source>
        <strain evidence="2 3">FW-11</strain>
    </source>
</reference>
<dbReference type="GO" id="GO:0016989">
    <property type="term" value="F:sigma factor antagonist activity"/>
    <property type="evidence" value="ECO:0007669"/>
    <property type="project" value="TreeGrafter"/>
</dbReference>
<evidence type="ECO:0000259" key="1">
    <source>
        <dbReference type="Pfam" id="PF04773"/>
    </source>
</evidence>
<evidence type="ECO:0000313" key="2">
    <source>
        <dbReference type="EMBL" id="PTQ13272.1"/>
    </source>
</evidence>
<gene>
    <name evidence="2" type="ORF">CLG96_03925</name>
</gene>
<dbReference type="PANTHER" id="PTHR30273:SF2">
    <property type="entry name" value="PROTEIN FECR"/>
    <property type="match status" value="1"/>
</dbReference>
<dbReference type="Gene3D" id="2.60.120.1440">
    <property type="match status" value="1"/>
</dbReference>
<feature type="domain" description="FecR protein" evidence="1">
    <location>
        <begin position="82"/>
        <end position="173"/>
    </location>
</feature>
<dbReference type="AlphaFoldDB" id="A0A2T5G2A3"/>
<accession>A0A2T5G2A3</accession>
<protein>
    <recommendedName>
        <fullName evidence="1">FecR protein domain-containing protein</fullName>
    </recommendedName>
</protein>
<keyword evidence="3" id="KW-1185">Reference proteome</keyword>
<dbReference type="EMBL" id="NWBU01000004">
    <property type="protein sequence ID" value="PTQ13272.1"/>
    <property type="molecule type" value="Genomic_DNA"/>
</dbReference>
<organism evidence="2 3">
    <name type="scientific">Sphingomonas oleivorans</name>
    <dbReference type="NCBI Taxonomy" id="1735121"/>
    <lineage>
        <taxon>Bacteria</taxon>
        <taxon>Pseudomonadati</taxon>
        <taxon>Pseudomonadota</taxon>
        <taxon>Alphaproteobacteria</taxon>
        <taxon>Sphingomonadales</taxon>
        <taxon>Sphingomonadaceae</taxon>
        <taxon>Sphingomonas</taxon>
    </lineage>
</organism>
<name>A0A2T5G2A3_9SPHN</name>
<dbReference type="InterPro" id="IPR012373">
    <property type="entry name" value="Ferrdict_sens_TM"/>
</dbReference>
<evidence type="ECO:0000313" key="3">
    <source>
        <dbReference type="Proteomes" id="UP000244162"/>
    </source>
</evidence>
<dbReference type="PIRSF" id="PIRSF018266">
    <property type="entry name" value="FecR"/>
    <property type="match status" value="1"/>
</dbReference>
<sequence>MRWIAADPAHAVAFARAEAGWDMADRLRASPPPLIGVAEPETQDSPAERHPTRRAVAAGLLAASAAAVAVPFGWKGFDGSDIYETKLGERRSLLLPDGSKVRLNTASRIRIAMTAERRTIHLLQGEALFDVAHDAARPFFVEVAQGWIRAIGTAFNVRIRKELVELTVTEGIVALGHEGQAHKADDEPRVAAGAGAVLRRGTVATTQLDHDLIRQRIAWRDGLLDLEGNTIEQAVAEFNRYRPDQIVVGDPRIASIRIGGRFELDEGDKFLLALQRSFPVRTVKGADGSILLLSLE</sequence>